<name>A0A7I8KJD9_SPIIN</name>
<sequence length="184" mass="19097">MGGGGKALDESALAGTEEAEAMFAQRGCCFFWVPHFGGESSAPAAAAARGVGAWERIGGAAGDGGGAAASTAPMEAPWWRRALTKVREWSEIVAGPRWKTLIRRFNRSRGWCGGARAGKFHYDPMSYALNFDDGRGGRGRGAAGDDGEDGGYPNFSARFVLPPSLGKTSVDLGGRNAPALVSSG</sequence>
<gene>
    <name evidence="1" type="ORF">SI8410_06008515</name>
</gene>
<keyword evidence="2" id="KW-1185">Reference proteome</keyword>
<evidence type="ECO:0000313" key="2">
    <source>
        <dbReference type="Proteomes" id="UP000663760"/>
    </source>
</evidence>
<dbReference type="OrthoDB" id="1723198at2759"/>
<organism evidence="1 2">
    <name type="scientific">Spirodela intermedia</name>
    <name type="common">Intermediate duckweed</name>
    <dbReference type="NCBI Taxonomy" id="51605"/>
    <lineage>
        <taxon>Eukaryota</taxon>
        <taxon>Viridiplantae</taxon>
        <taxon>Streptophyta</taxon>
        <taxon>Embryophyta</taxon>
        <taxon>Tracheophyta</taxon>
        <taxon>Spermatophyta</taxon>
        <taxon>Magnoliopsida</taxon>
        <taxon>Liliopsida</taxon>
        <taxon>Araceae</taxon>
        <taxon>Lemnoideae</taxon>
        <taxon>Spirodela</taxon>
    </lineage>
</organism>
<dbReference type="AlphaFoldDB" id="A0A7I8KJD9"/>
<dbReference type="Proteomes" id="UP000663760">
    <property type="component" value="Chromosome 6"/>
</dbReference>
<dbReference type="PANTHER" id="PTHR47076">
    <property type="entry name" value="NHL DOMAIN PROTEIN"/>
    <property type="match status" value="1"/>
</dbReference>
<evidence type="ECO:0000313" key="1">
    <source>
        <dbReference type="EMBL" id="CAA7397850.1"/>
    </source>
</evidence>
<proteinExistence type="predicted"/>
<protein>
    <submittedName>
        <fullName evidence="1">Uncharacterized protein</fullName>
    </submittedName>
</protein>
<reference evidence="1" key="1">
    <citation type="submission" date="2020-02" db="EMBL/GenBank/DDBJ databases">
        <authorList>
            <person name="Scholz U."/>
            <person name="Mascher M."/>
            <person name="Fiebig A."/>
        </authorList>
    </citation>
    <scope>NUCLEOTIDE SEQUENCE</scope>
</reference>
<dbReference type="PANTHER" id="PTHR47076:SF1">
    <property type="entry name" value="NHL DOMAIN PROTEIN"/>
    <property type="match status" value="1"/>
</dbReference>
<accession>A0A7I8KJD9</accession>
<dbReference type="EMBL" id="LR746269">
    <property type="protein sequence ID" value="CAA7397850.1"/>
    <property type="molecule type" value="Genomic_DNA"/>
</dbReference>